<feature type="domain" description="SseB protein N-terminal" evidence="1">
    <location>
        <begin position="22"/>
        <end position="142"/>
    </location>
</feature>
<sequence length="188" mass="19559">MPSIPQPLVPDDDGSTDAAVAATLAAHAEGRADVGDVIAVLGRARLLVPVVALLTESEIGAHGLKQEKESEMALPKLVGKDGREAVIAFTGVEAMIRWRRDARPIQVTGAQVCQAALHEGAAAVVLDVAGPIPFVLEGGAVHTMAAMDRPAGQIADTLAGAGVSVTRLAPAPQTPARRRFRWRRKASS</sequence>
<dbReference type="EMBL" id="BOOW01000014">
    <property type="protein sequence ID" value="GII92207.1"/>
    <property type="molecule type" value="Genomic_DNA"/>
</dbReference>
<dbReference type="Proteomes" id="UP000606172">
    <property type="component" value="Unassembled WGS sequence"/>
</dbReference>
<dbReference type="Pfam" id="PF07179">
    <property type="entry name" value="SseB"/>
    <property type="match status" value="1"/>
</dbReference>
<evidence type="ECO:0000313" key="3">
    <source>
        <dbReference type="Proteomes" id="UP000606172"/>
    </source>
</evidence>
<protein>
    <recommendedName>
        <fullName evidence="1">SseB protein N-terminal domain-containing protein</fullName>
    </recommendedName>
</protein>
<reference evidence="2" key="1">
    <citation type="submission" date="2021-01" db="EMBL/GenBank/DDBJ databases">
        <title>Whole genome shotgun sequence of Sinosporangium siamense NBRC 109515.</title>
        <authorList>
            <person name="Komaki H."/>
            <person name="Tamura T."/>
        </authorList>
    </citation>
    <scope>NUCLEOTIDE SEQUENCE</scope>
    <source>
        <strain evidence="2">NBRC 109515</strain>
    </source>
</reference>
<dbReference type="InterPro" id="IPR009839">
    <property type="entry name" value="SseB_N"/>
</dbReference>
<dbReference type="AlphaFoldDB" id="A0A919V7L2"/>
<accession>A0A919V7L2</accession>
<organism evidence="2 3">
    <name type="scientific">Sinosporangium siamense</name>
    <dbReference type="NCBI Taxonomy" id="1367973"/>
    <lineage>
        <taxon>Bacteria</taxon>
        <taxon>Bacillati</taxon>
        <taxon>Actinomycetota</taxon>
        <taxon>Actinomycetes</taxon>
        <taxon>Streptosporangiales</taxon>
        <taxon>Streptosporangiaceae</taxon>
        <taxon>Sinosporangium</taxon>
    </lineage>
</organism>
<dbReference type="RefSeq" id="WP_204024802.1">
    <property type="nucleotide sequence ID" value="NZ_BOOW01000014.1"/>
</dbReference>
<keyword evidence="3" id="KW-1185">Reference proteome</keyword>
<gene>
    <name evidence="2" type="ORF">Ssi02_24380</name>
</gene>
<evidence type="ECO:0000259" key="1">
    <source>
        <dbReference type="Pfam" id="PF07179"/>
    </source>
</evidence>
<proteinExistence type="predicted"/>
<evidence type="ECO:0000313" key="2">
    <source>
        <dbReference type="EMBL" id="GII92207.1"/>
    </source>
</evidence>
<name>A0A919V7L2_9ACTN</name>
<comment type="caution">
    <text evidence="2">The sequence shown here is derived from an EMBL/GenBank/DDBJ whole genome shotgun (WGS) entry which is preliminary data.</text>
</comment>